<reference evidence="2 3" key="1">
    <citation type="submission" date="2024-09" db="EMBL/GenBank/DDBJ databases">
        <authorList>
            <person name="Sun Q."/>
            <person name="Mori K."/>
        </authorList>
    </citation>
    <scope>NUCLEOTIDE SEQUENCE [LARGE SCALE GENOMIC DNA]</scope>
    <source>
        <strain evidence="2 3">CCM 7224</strain>
    </source>
</reference>
<feature type="transmembrane region" description="Helical" evidence="1">
    <location>
        <begin position="32"/>
        <end position="56"/>
    </location>
</feature>
<organism evidence="2 3">
    <name type="scientific">Geobacillus jurassicus</name>
    <dbReference type="NCBI Taxonomy" id="235932"/>
    <lineage>
        <taxon>Bacteria</taxon>
        <taxon>Bacillati</taxon>
        <taxon>Bacillota</taxon>
        <taxon>Bacilli</taxon>
        <taxon>Bacillales</taxon>
        <taxon>Anoxybacillaceae</taxon>
        <taxon>Geobacillus</taxon>
    </lineage>
</organism>
<protein>
    <submittedName>
        <fullName evidence="2">Uncharacterized protein</fullName>
    </submittedName>
</protein>
<feature type="transmembrane region" description="Helical" evidence="1">
    <location>
        <begin position="5"/>
        <end position="26"/>
    </location>
</feature>
<proteinExistence type="predicted"/>
<evidence type="ECO:0000256" key="1">
    <source>
        <dbReference type="SAM" id="Phobius"/>
    </source>
</evidence>
<sequence>MARWFVFWLTAVAVSFIVWLGIAAMWNEQGDAALSLAAVIMLQNCAIIVMLAAVLARLGKKK</sequence>
<evidence type="ECO:0000313" key="2">
    <source>
        <dbReference type="EMBL" id="MFC0299022.1"/>
    </source>
</evidence>
<accession>A0ABV6GWY9</accession>
<name>A0ABV6GWY9_9BACL</name>
<comment type="caution">
    <text evidence="2">The sequence shown here is derived from an EMBL/GenBank/DDBJ whole genome shotgun (WGS) entry which is preliminary data.</text>
</comment>
<gene>
    <name evidence="2" type="ORF">ACFFHQ_17015</name>
</gene>
<keyword evidence="1" id="KW-1133">Transmembrane helix</keyword>
<keyword evidence="1" id="KW-0472">Membrane</keyword>
<dbReference type="Proteomes" id="UP001589785">
    <property type="component" value="Unassembled WGS sequence"/>
</dbReference>
<keyword evidence="1" id="KW-0812">Transmembrane</keyword>
<dbReference type="RefSeq" id="WP_066228059.1">
    <property type="nucleotide sequence ID" value="NZ_JBHLVN010000141.1"/>
</dbReference>
<keyword evidence="3" id="KW-1185">Reference proteome</keyword>
<evidence type="ECO:0000313" key="3">
    <source>
        <dbReference type="Proteomes" id="UP001589785"/>
    </source>
</evidence>
<dbReference type="EMBL" id="JBHLVN010000141">
    <property type="protein sequence ID" value="MFC0299022.1"/>
    <property type="molecule type" value="Genomic_DNA"/>
</dbReference>